<dbReference type="VEuPathDB" id="FungiDB:PADG_11994"/>
<evidence type="ECO:0000313" key="4">
    <source>
        <dbReference type="Proteomes" id="UP000242814"/>
    </source>
</evidence>
<proteinExistence type="predicted"/>
<dbReference type="Pfam" id="PF08450">
    <property type="entry name" value="SGL"/>
    <property type="match status" value="2"/>
</dbReference>
<sequence>MTIGRSPPVATFDRISYVDNKRAATDISYARSFNSPPSFVVYSDRFARDVLGSSPQLTLVASRVGQNDRFAHEAGIYVPSTNSVYFTSNYQTSDPKIDLYAINLDTWKIEKLNCKPGFDAVSQPNGGCNYHGKVLYCAQGDIGRTKGDGSSSGSSSSSSSSSSDKPSALVLVDPVAGTTETIVNNFYGREFCSINDVVVHHGTGDLWFTDPPYGYQQAFRPTPCLPKQVYRFSPATGQCWAVADKFEMCNGLCFSPDYKRMYVTDTGAIQAHNGIGNGHNFSFRGTGPASIYVYDVVEGGTRLANRRLFAYCHQGVPDGIKCDEKGYVYSGCGDGVHVWDSEGTLAGKIVVDGETANFCFAPDGMWMFAEENLWFCKLKAKGALVRVESGSPAPHTRRINSFNRPTVRWTRFCLAQGQWLKTSRTSPARASHRNWVDINMRSSEPGYSFEKRYGREEADMGVEVVEVVEVVRHASFCWESRAHRAPGNVLHGGLPFSKLHFVRITLDMPPICDWQIQTDSNHGTSGGPAGSIRGHVVLWRWIDGSNISAVRVVRRGLVPVSTRGGGCSGGSTLLLLEVSSVLDHVRSLENFIIVGCGEPEESKI</sequence>
<evidence type="ECO:0000259" key="2">
    <source>
        <dbReference type="Pfam" id="PF08450"/>
    </source>
</evidence>
<dbReference type="InterPro" id="IPR052988">
    <property type="entry name" value="Oryzine_lactonohydrolase"/>
</dbReference>
<feature type="domain" description="SMP-30/Gluconolactonase/LRE-like region" evidence="2">
    <location>
        <begin position="169"/>
        <end position="266"/>
    </location>
</feature>
<accession>A0A1D2JC45</accession>
<dbReference type="PANTHER" id="PTHR47064">
    <property type="entry name" value="PUTATIVE (AFU_ORTHOLOGUE AFUA_1G08990)-RELATED"/>
    <property type="match status" value="1"/>
</dbReference>
<protein>
    <recommendedName>
        <fullName evidence="2">SMP-30/Gluconolactonase/LRE-like region domain-containing protein</fullName>
    </recommendedName>
</protein>
<evidence type="ECO:0000313" key="3">
    <source>
        <dbReference type="EMBL" id="ODH26156.1"/>
    </source>
</evidence>
<feature type="region of interest" description="Disordered" evidence="1">
    <location>
        <begin position="147"/>
        <end position="166"/>
    </location>
</feature>
<dbReference type="AlphaFoldDB" id="A0A1D2JC45"/>
<dbReference type="Proteomes" id="UP000242814">
    <property type="component" value="Unassembled WGS sequence"/>
</dbReference>
<dbReference type="InterPro" id="IPR011042">
    <property type="entry name" value="6-blade_b-propeller_TolB-like"/>
</dbReference>
<reference evidence="3 4" key="1">
    <citation type="submission" date="2016-06" db="EMBL/GenBank/DDBJ databases">
        <authorList>
            <person name="Kjaerup R.B."/>
            <person name="Dalgaard T.S."/>
            <person name="Juul-Madsen H.R."/>
        </authorList>
    </citation>
    <scope>NUCLEOTIDE SEQUENCE [LARGE SCALE GENOMIC DNA]</scope>
    <source>
        <strain evidence="3 4">Pb300</strain>
    </source>
</reference>
<organism evidence="3 4">
    <name type="scientific">Paracoccidioides brasiliensis</name>
    <dbReference type="NCBI Taxonomy" id="121759"/>
    <lineage>
        <taxon>Eukaryota</taxon>
        <taxon>Fungi</taxon>
        <taxon>Dikarya</taxon>
        <taxon>Ascomycota</taxon>
        <taxon>Pezizomycotina</taxon>
        <taxon>Eurotiomycetes</taxon>
        <taxon>Eurotiomycetidae</taxon>
        <taxon>Onygenales</taxon>
        <taxon>Ajellomycetaceae</taxon>
        <taxon>Paracoccidioides</taxon>
    </lineage>
</organism>
<evidence type="ECO:0000256" key="1">
    <source>
        <dbReference type="SAM" id="MobiDB-lite"/>
    </source>
</evidence>
<dbReference type="EMBL" id="LZYO01000198">
    <property type="protein sequence ID" value="ODH26156.1"/>
    <property type="molecule type" value="Genomic_DNA"/>
</dbReference>
<dbReference type="Gene3D" id="2.120.10.30">
    <property type="entry name" value="TolB, C-terminal domain"/>
    <property type="match status" value="1"/>
</dbReference>
<dbReference type="VEuPathDB" id="FungiDB:PABG_05538"/>
<dbReference type="InterPro" id="IPR013658">
    <property type="entry name" value="SGL"/>
</dbReference>
<dbReference type="PANTHER" id="PTHR47064:SF2">
    <property type="entry name" value="SMP-30_GLUCONOLACTONASE_LRE-LIKE REGION DOMAIN-CONTAINING PROTEIN-RELATED"/>
    <property type="match status" value="1"/>
</dbReference>
<dbReference type="VEuPathDB" id="FungiDB:PADG_05855"/>
<feature type="compositionally biased region" description="Low complexity" evidence="1">
    <location>
        <begin position="149"/>
        <end position="163"/>
    </location>
</feature>
<dbReference type="SUPFAM" id="SSF63829">
    <property type="entry name" value="Calcium-dependent phosphotriesterase"/>
    <property type="match status" value="1"/>
</dbReference>
<feature type="domain" description="SMP-30/Gluconolactonase/LRE-like region" evidence="2">
    <location>
        <begin position="279"/>
        <end position="360"/>
    </location>
</feature>
<comment type="caution">
    <text evidence="3">The sequence shown here is derived from an EMBL/GenBank/DDBJ whole genome shotgun (WGS) entry which is preliminary data.</text>
</comment>
<gene>
    <name evidence="3" type="ORF">ACO22_04790</name>
</gene>
<name>A0A1D2JC45_PARBR</name>